<keyword evidence="3" id="KW-0805">Transcription regulation</keyword>
<evidence type="ECO:0000256" key="1">
    <source>
        <dbReference type="ARBA" id="ARBA00004123"/>
    </source>
</evidence>
<dbReference type="PANTHER" id="PTHR47338">
    <property type="entry name" value="ZN(II)2CYS6 TRANSCRIPTION FACTOR (EUROFUNG)-RELATED"/>
    <property type="match status" value="1"/>
</dbReference>
<evidence type="ECO:0000256" key="3">
    <source>
        <dbReference type="ARBA" id="ARBA00023015"/>
    </source>
</evidence>
<dbReference type="GO" id="GO:0006351">
    <property type="term" value="P:DNA-templated transcription"/>
    <property type="evidence" value="ECO:0007669"/>
    <property type="project" value="InterPro"/>
</dbReference>
<dbReference type="CDD" id="cd12148">
    <property type="entry name" value="fungal_TF_MHR"/>
    <property type="match status" value="1"/>
</dbReference>
<feature type="region of interest" description="Disordered" evidence="6">
    <location>
        <begin position="621"/>
        <end position="643"/>
    </location>
</feature>
<dbReference type="Proteomes" id="UP000775872">
    <property type="component" value="Unassembled WGS sequence"/>
</dbReference>
<keyword evidence="7" id="KW-0472">Membrane</keyword>
<dbReference type="CDD" id="cd00067">
    <property type="entry name" value="GAL4"/>
    <property type="match status" value="1"/>
</dbReference>
<organism evidence="9 10">
    <name type="scientific">Clonostachys solani</name>
    <dbReference type="NCBI Taxonomy" id="160281"/>
    <lineage>
        <taxon>Eukaryota</taxon>
        <taxon>Fungi</taxon>
        <taxon>Dikarya</taxon>
        <taxon>Ascomycota</taxon>
        <taxon>Pezizomycotina</taxon>
        <taxon>Sordariomycetes</taxon>
        <taxon>Hypocreomycetidae</taxon>
        <taxon>Hypocreales</taxon>
        <taxon>Bionectriaceae</taxon>
        <taxon>Clonostachys</taxon>
    </lineage>
</organism>
<keyword evidence="4" id="KW-0804">Transcription</keyword>
<dbReference type="InterPro" id="IPR050815">
    <property type="entry name" value="TF_fung"/>
</dbReference>
<dbReference type="InterPro" id="IPR036864">
    <property type="entry name" value="Zn2-C6_fun-type_DNA-bd_sf"/>
</dbReference>
<sequence>MRSSLSCDICRRAKVKCVHSGSPPCRRCSKNKITGCTLIRPQIPSSSQRPRNSPAGSVAKRPSQRRAHVSPSQPRYSSRGQEETQPQSQKGTSSPGDGAEDVGRHVLSLPRSVILKSLHLFSNKFPELSILHTPTILAGLEPASSRPEELNALIGTVLAVTRAQASLVGAPWASQLLEREDYALYSRSLLSDLILSPPKIQVVQALLIITLHEWGSRDFHKAWVYCAMPYCTSVRVCSWLRTALEYEGIAIRIMQALHSMGVAPCALDPSGERESRNPTAVAIETRTYWGCFIMDCMVNSGTYNPPMLPMPEMTKLKIPRPLNAVDFTFGPDAADTSLSERPPFVPEPSTPAVQSFSSGTLDVAQSFEVLVGGFDIWAKVMEFLFNDGRKAPGMCAPHNCPWVPGSPWSITWGRLLAWRAGQHRNLLYPTTSVAMHMALGYGETFTYVNLLYYVSVLLLHREYAPFLPTPESTPVGPIDPPRLEATAPENWWEDSVAQIVQSAENIAKLLHEASECGTQLMTPFVGFCAFSAAFILIYVHHFPKMNLGRSPDAEKYENICLSYLEEFRGVWKIADGWIKTLHHTSLLYARASTTSTYRGRTRADFEHFHQSVNEFRVVDRSKQQNQEMDQAATGPEQTVPESGGICTDDLSPDTNFLLSQLLAEVSSNVEEQGPWSQWWPLGEVELSSAPADSGFDLGGYGA</sequence>
<accession>A0A9N9W2R4</accession>
<feature type="region of interest" description="Disordered" evidence="6">
    <location>
        <begin position="39"/>
        <end position="103"/>
    </location>
</feature>
<evidence type="ECO:0000256" key="7">
    <source>
        <dbReference type="SAM" id="Phobius"/>
    </source>
</evidence>
<dbReference type="AlphaFoldDB" id="A0A9N9W2R4"/>
<dbReference type="Pfam" id="PF04082">
    <property type="entry name" value="Fungal_trans"/>
    <property type="match status" value="1"/>
</dbReference>
<evidence type="ECO:0000313" key="10">
    <source>
        <dbReference type="Proteomes" id="UP000775872"/>
    </source>
</evidence>
<feature type="compositionally biased region" description="Polar residues" evidence="6">
    <location>
        <begin position="70"/>
        <end position="95"/>
    </location>
</feature>
<dbReference type="EMBL" id="CABFOC020000002">
    <property type="protein sequence ID" value="CAH0041562.1"/>
    <property type="molecule type" value="Genomic_DNA"/>
</dbReference>
<dbReference type="PROSITE" id="PS00463">
    <property type="entry name" value="ZN2_CY6_FUNGAL_1"/>
    <property type="match status" value="1"/>
</dbReference>
<dbReference type="GO" id="GO:0008270">
    <property type="term" value="F:zinc ion binding"/>
    <property type="evidence" value="ECO:0007669"/>
    <property type="project" value="InterPro"/>
</dbReference>
<dbReference type="SMART" id="SM00066">
    <property type="entry name" value="GAL4"/>
    <property type="match status" value="1"/>
</dbReference>
<dbReference type="SUPFAM" id="SSF57701">
    <property type="entry name" value="Zn2/Cys6 DNA-binding domain"/>
    <property type="match status" value="1"/>
</dbReference>
<dbReference type="GO" id="GO:0005634">
    <property type="term" value="C:nucleus"/>
    <property type="evidence" value="ECO:0007669"/>
    <property type="project" value="UniProtKB-SubCell"/>
</dbReference>
<evidence type="ECO:0000256" key="2">
    <source>
        <dbReference type="ARBA" id="ARBA00022723"/>
    </source>
</evidence>
<evidence type="ECO:0000256" key="6">
    <source>
        <dbReference type="SAM" id="MobiDB-lite"/>
    </source>
</evidence>
<dbReference type="PROSITE" id="PS50048">
    <property type="entry name" value="ZN2_CY6_FUNGAL_2"/>
    <property type="match status" value="1"/>
</dbReference>
<proteinExistence type="predicted"/>
<dbReference type="GO" id="GO:0000981">
    <property type="term" value="F:DNA-binding transcription factor activity, RNA polymerase II-specific"/>
    <property type="evidence" value="ECO:0007669"/>
    <property type="project" value="InterPro"/>
</dbReference>
<reference evidence="9" key="1">
    <citation type="submission" date="2021-10" db="EMBL/GenBank/DDBJ databases">
        <authorList>
            <person name="Piombo E."/>
        </authorList>
    </citation>
    <scope>NUCLEOTIDE SEQUENCE</scope>
</reference>
<protein>
    <recommendedName>
        <fullName evidence="8">Zn(2)-C6 fungal-type domain-containing protein</fullName>
    </recommendedName>
</protein>
<keyword evidence="7" id="KW-1133">Transmembrane helix</keyword>
<comment type="subcellular location">
    <subcellularLocation>
        <location evidence="1">Nucleus</location>
    </subcellularLocation>
</comment>
<name>A0A9N9W2R4_9HYPO</name>
<dbReference type="GO" id="GO:0003677">
    <property type="term" value="F:DNA binding"/>
    <property type="evidence" value="ECO:0007669"/>
    <property type="project" value="InterPro"/>
</dbReference>
<dbReference type="PANTHER" id="PTHR47338:SF19">
    <property type="entry name" value="ZN(II)2CYS6 TRANSCRIPTION FACTOR (EUROFUNG)"/>
    <property type="match status" value="1"/>
</dbReference>
<feature type="domain" description="Zn(2)-C6 fungal-type" evidence="8">
    <location>
        <begin position="6"/>
        <end position="38"/>
    </location>
</feature>
<dbReference type="InterPro" id="IPR001138">
    <property type="entry name" value="Zn2Cys6_DnaBD"/>
</dbReference>
<dbReference type="Gene3D" id="4.10.240.10">
    <property type="entry name" value="Zn(2)-C6 fungal-type DNA-binding domain"/>
    <property type="match status" value="1"/>
</dbReference>
<evidence type="ECO:0000259" key="8">
    <source>
        <dbReference type="PROSITE" id="PS50048"/>
    </source>
</evidence>
<gene>
    <name evidence="9" type="ORF">CSOL1703_00004322</name>
</gene>
<keyword evidence="10" id="KW-1185">Reference proteome</keyword>
<comment type="caution">
    <text evidence="9">The sequence shown here is derived from an EMBL/GenBank/DDBJ whole genome shotgun (WGS) entry which is preliminary data.</text>
</comment>
<evidence type="ECO:0000256" key="5">
    <source>
        <dbReference type="ARBA" id="ARBA00023242"/>
    </source>
</evidence>
<dbReference type="OrthoDB" id="5370478at2759"/>
<evidence type="ECO:0000256" key="4">
    <source>
        <dbReference type="ARBA" id="ARBA00023163"/>
    </source>
</evidence>
<keyword evidence="2" id="KW-0479">Metal-binding</keyword>
<evidence type="ECO:0000313" key="9">
    <source>
        <dbReference type="EMBL" id="CAH0041562.1"/>
    </source>
</evidence>
<keyword evidence="5" id="KW-0539">Nucleus</keyword>
<feature type="compositionally biased region" description="Polar residues" evidence="6">
    <location>
        <begin position="43"/>
        <end position="55"/>
    </location>
</feature>
<dbReference type="InterPro" id="IPR007219">
    <property type="entry name" value="XnlR_reg_dom"/>
</dbReference>
<keyword evidence="7" id="KW-0812">Transmembrane</keyword>
<dbReference type="Pfam" id="PF00172">
    <property type="entry name" value="Zn_clus"/>
    <property type="match status" value="1"/>
</dbReference>
<feature type="transmembrane region" description="Helical" evidence="7">
    <location>
        <begin position="520"/>
        <end position="539"/>
    </location>
</feature>